<dbReference type="Proteomes" id="UP001214898">
    <property type="component" value="Chromosome"/>
</dbReference>
<evidence type="ECO:0000313" key="1">
    <source>
        <dbReference type="EMBL" id="WEY83129.1"/>
    </source>
</evidence>
<organism evidence="1 2">
    <name type="scientific">Bacillus subtilis</name>
    <dbReference type="NCBI Taxonomy" id="1423"/>
    <lineage>
        <taxon>Bacteria</taxon>
        <taxon>Bacillati</taxon>
        <taxon>Bacillota</taxon>
        <taxon>Bacilli</taxon>
        <taxon>Bacillales</taxon>
        <taxon>Bacillaceae</taxon>
        <taxon>Bacillus</taxon>
    </lineage>
</organism>
<protein>
    <recommendedName>
        <fullName evidence="3">PRC-barrel domain-containing protein</fullName>
    </recommendedName>
</protein>
<sequence>MTETNAIASIHVLADETLGGIKREYVEVDRKAEVGEKIVIVEKADWDDWFGIGEIFTVDRTYHTEDGDVYCDDASSVHNVNGLIHLSEYHVLEPTDIVHIDGPDGTERYELTDRKAEVGEKVMYVNESGESYGIVTEVIAVGAGVVDVVEYEEPSGAVVVGMSHDRYRVLVPVEAEADEPQPADLIDVVSNLAARVGRLHDEIDTLHKDNRTLGEELARLKEQPKNEACAPIDAPLVFVQRKIGDVFDVYQDGKRLRGIKRIHIDAAMGEVTTHDIEFVSGATEEERP</sequence>
<proteinExistence type="predicted"/>
<evidence type="ECO:0000313" key="2">
    <source>
        <dbReference type="Proteomes" id="UP001214898"/>
    </source>
</evidence>
<dbReference type="EMBL" id="CP120576">
    <property type="protein sequence ID" value="WEY83129.1"/>
    <property type="molecule type" value="Genomic_DNA"/>
</dbReference>
<accession>A0AAX3RLQ5</accession>
<dbReference type="AlphaFoldDB" id="A0AAX3RLQ5"/>
<reference evidence="1" key="1">
    <citation type="submission" date="2025-02" db="EMBL/GenBank/DDBJ databases">
        <title>Complete genome sequences of 52 Bacillus and Priestia strains isolated from West-African fermentations and 26 reference strains from the DSMZ collection.</title>
        <authorList>
            <person name="Wiedenbein E.S."/>
            <person name="Canoy T.S."/>
            <person name="Hui Y."/>
            <person name="Parkouda C."/>
            <person name="Dawende C."/>
            <person name="Ametefe E."/>
            <person name="Jespersen L."/>
            <person name="Nielsen D.S."/>
        </authorList>
    </citation>
    <scope>NUCLEOTIDE SEQUENCE</scope>
    <source>
        <strain evidence="1">PRO56</strain>
    </source>
</reference>
<gene>
    <name evidence="1" type="ORF">P5633_11795</name>
</gene>
<name>A0AAX3RLQ5_BACIU</name>
<evidence type="ECO:0008006" key="3">
    <source>
        <dbReference type="Google" id="ProtNLM"/>
    </source>
</evidence>